<evidence type="ECO:0000313" key="7">
    <source>
        <dbReference type="Proteomes" id="UP000028524"/>
    </source>
</evidence>
<dbReference type="GO" id="GO:0005739">
    <property type="term" value="C:mitochondrion"/>
    <property type="evidence" value="ECO:0007669"/>
    <property type="project" value="TreeGrafter"/>
</dbReference>
<reference evidence="6 7" key="1">
    <citation type="journal article" date="2014" name="BMC Genomics">
        <title>Comparative genome sequencing reveals chemotype-specific gene clusters in the toxigenic black mold Stachybotrys.</title>
        <authorList>
            <person name="Semeiks J."/>
            <person name="Borek D."/>
            <person name="Otwinowski Z."/>
            <person name="Grishin N.V."/>
        </authorList>
    </citation>
    <scope>NUCLEOTIDE SEQUENCE [LARGE SCALE GENOMIC DNA]</scope>
    <source>
        <strain evidence="6 7">IBT 40285</strain>
    </source>
</reference>
<evidence type="ECO:0000259" key="4">
    <source>
        <dbReference type="Pfam" id="PF02558"/>
    </source>
</evidence>
<evidence type="ECO:0000256" key="1">
    <source>
        <dbReference type="ARBA" id="ARBA00007870"/>
    </source>
</evidence>
<dbReference type="GO" id="GO:0008677">
    <property type="term" value="F:2-dehydropantoate 2-reductase activity"/>
    <property type="evidence" value="ECO:0007669"/>
    <property type="project" value="TreeGrafter"/>
</dbReference>
<evidence type="ECO:0000256" key="3">
    <source>
        <dbReference type="ARBA" id="ARBA00023002"/>
    </source>
</evidence>
<dbReference type="InterPro" id="IPR008927">
    <property type="entry name" value="6-PGluconate_DH-like_C_sf"/>
</dbReference>
<dbReference type="HOGENOM" id="CLU_031468_9_0_1"/>
<proteinExistence type="inferred from homology"/>
<dbReference type="GO" id="GO:0050661">
    <property type="term" value="F:NADP binding"/>
    <property type="evidence" value="ECO:0007669"/>
    <property type="project" value="TreeGrafter"/>
</dbReference>
<dbReference type="OrthoDB" id="73846at2759"/>
<dbReference type="InParanoid" id="A0A084QN99"/>
<protein>
    <recommendedName>
        <fullName evidence="8">Ketopantoate reductase N-terminal domain-containing protein</fullName>
    </recommendedName>
</protein>
<accession>A0A084QN99</accession>
<keyword evidence="3" id="KW-0560">Oxidoreductase</keyword>
<dbReference type="InterPro" id="IPR013752">
    <property type="entry name" value="KPA_reductase"/>
</dbReference>
<comment type="similarity">
    <text evidence="1">Belongs to the ketopantoate reductase family.</text>
</comment>
<dbReference type="Pfam" id="PF02558">
    <property type="entry name" value="ApbA"/>
    <property type="match status" value="1"/>
</dbReference>
<evidence type="ECO:0000259" key="5">
    <source>
        <dbReference type="Pfam" id="PF08546"/>
    </source>
</evidence>
<dbReference type="PANTHER" id="PTHR43765:SF2">
    <property type="entry name" value="2-DEHYDROPANTOATE 2-REDUCTASE"/>
    <property type="match status" value="1"/>
</dbReference>
<dbReference type="EMBL" id="KL660597">
    <property type="protein sequence ID" value="KFA65434.1"/>
    <property type="molecule type" value="Genomic_DNA"/>
</dbReference>
<dbReference type="Gene3D" id="1.10.1040.10">
    <property type="entry name" value="N-(1-d-carboxylethyl)-l-norvaline Dehydrogenase, domain 2"/>
    <property type="match status" value="1"/>
</dbReference>
<keyword evidence="2" id="KW-0521">NADP</keyword>
<dbReference type="InterPro" id="IPR050838">
    <property type="entry name" value="Ketopantoate_reductase"/>
</dbReference>
<keyword evidence="7" id="KW-1185">Reference proteome</keyword>
<sequence>MAFRYTLCRLSPTTPTRRTVKSMASSRQSWLNVILRDKGQPPKLFAWNPSNLGLGRGTHEHEPRNDLQLHRRIYILGLGNLGRLFANQLCTSADAPPITLVVHRKELLSSWTQSDGIEILRSGVLEKNKNFDIEWWADDPPTHGSVREVADGDKLGNIIIATKASAAMPMVDRLRAYLDRTSTVVFTQNGMCRLWPPHGDDYISNRYSAGNAPNFLGCVTTHGVTSQGLFKSLHASQADVSIGPVYMNPTSADSSGYVMQAISSAPHLNGSRVSRADLWALQLDKLVINSIINPLTAILRCKNGYLFSENAVIIKQVMDRLLKEASDVLQALVSHPSSSDILRPQTDITSARADETGIDLSTISRDALLARFTADQLRTMLYAVGHKVADNVSSMLQDVLAGKPTEIGDFNGWFVDAAGAIGQELDVSTHRKLIELVEQGVSMDITKLGRQLLA</sequence>
<dbReference type="InterPro" id="IPR013332">
    <property type="entry name" value="KPR_N"/>
</dbReference>
<evidence type="ECO:0000313" key="6">
    <source>
        <dbReference type="EMBL" id="KFA65434.1"/>
    </source>
</evidence>
<dbReference type="InterPro" id="IPR013328">
    <property type="entry name" value="6PGD_dom2"/>
</dbReference>
<dbReference type="STRING" id="1283841.A0A084QN99"/>
<organism evidence="6 7">
    <name type="scientific">Stachybotrys chlorohalonatus (strain IBT 40285)</name>
    <dbReference type="NCBI Taxonomy" id="1283841"/>
    <lineage>
        <taxon>Eukaryota</taxon>
        <taxon>Fungi</taxon>
        <taxon>Dikarya</taxon>
        <taxon>Ascomycota</taxon>
        <taxon>Pezizomycotina</taxon>
        <taxon>Sordariomycetes</taxon>
        <taxon>Hypocreomycetidae</taxon>
        <taxon>Hypocreales</taxon>
        <taxon>Stachybotryaceae</taxon>
        <taxon>Stachybotrys</taxon>
    </lineage>
</organism>
<dbReference type="FunCoup" id="A0A084QN99">
    <property type="interactions" value="125"/>
</dbReference>
<dbReference type="PANTHER" id="PTHR43765">
    <property type="entry name" value="2-DEHYDROPANTOATE 2-REDUCTASE-RELATED"/>
    <property type="match status" value="1"/>
</dbReference>
<dbReference type="Gene3D" id="3.40.50.720">
    <property type="entry name" value="NAD(P)-binding Rossmann-like Domain"/>
    <property type="match status" value="1"/>
</dbReference>
<feature type="domain" description="Ketopantoate reductase C-terminal" evidence="5">
    <location>
        <begin position="278"/>
        <end position="438"/>
    </location>
</feature>
<name>A0A084QN99_STAC4</name>
<dbReference type="Proteomes" id="UP000028524">
    <property type="component" value="Unassembled WGS sequence"/>
</dbReference>
<evidence type="ECO:0000256" key="2">
    <source>
        <dbReference type="ARBA" id="ARBA00022857"/>
    </source>
</evidence>
<evidence type="ECO:0008006" key="8">
    <source>
        <dbReference type="Google" id="ProtNLM"/>
    </source>
</evidence>
<dbReference type="AlphaFoldDB" id="A0A084QN99"/>
<gene>
    <name evidence="6" type="ORF">S40285_00497</name>
</gene>
<dbReference type="Pfam" id="PF08546">
    <property type="entry name" value="ApbA_C"/>
    <property type="match status" value="1"/>
</dbReference>
<feature type="domain" description="Ketopantoate reductase N-terminal" evidence="4">
    <location>
        <begin position="73"/>
        <end position="244"/>
    </location>
</feature>
<dbReference type="OMA" id="RKEPFQV"/>
<dbReference type="SUPFAM" id="SSF48179">
    <property type="entry name" value="6-phosphogluconate dehydrogenase C-terminal domain-like"/>
    <property type="match status" value="1"/>
</dbReference>